<dbReference type="Pfam" id="PF07505">
    <property type="entry name" value="DUF5131"/>
    <property type="match status" value="1"/>
</dbReference>
<reference evidence="1 2" key="1">
    <citation type="submission" date="2024-01" db="EMBL/GenBank/DDBJ databases">
        <title>New evidence supports the origin of RcGTA from prophage.</title>
        <authorList>
            <person name="Xu Y."/>
            <person name="Liu B."/>
            <person name="Chen F."/>
        </authorList>
    </citation>
    <scope>NUCLEOTIDE SEQUENCE [LARGE SCALE GENOMIC DNA]</scope>
    <source>
        <strain evidence="1 2">CBW1107-2</strain>
    </source>
</reference>
<comment type="caution">
    <text evidence="1">The sequence shown here is derived from an EMBL/GenBank/DDBJ whole genome shotgun (WGS) entry which is preliminary data.</text>
</comment>
<dbReference type="Proteomes" id="UP001559025">
    <property type="component" value="Unassembled WGS sequence"/>
</dbReference>
<protein>
    <submittedName>
        <fullName evidence="1">DUF5131 family protein</fullName>
    </submittedName>
</protein>
<organism evidence="1 2">
    <name type="scientific">Neoaquamicrobium sediminum</name>
    <dbReference type="NCBI Taxonomy" id="1849104"/>
    <lineage>
        <taxon>Bacteria</taxon>
        <taxon>Pseudomonadati</taxon>
        <taxon>Pseudomonadota</taxon>
        <taxon>Alphaproteobacteria</taxon>
        <taxon>Hyphomicrobiales</taxon>
        <taxon>Phyllobacteriaceae</taxon>
        <taxon>Neoaquamicrobium</taxon>
    </lineage>
</organism>
<dbReference type="RefSeq" id="WP_368804642.1">
    <property type="nucleotide sequence ID" value="NZ_JAZHFV010000007.1"/>
</dbReference>
<evidence type="ECO:0000313" key="2">
    <source>
        <dbReference type="Proteomes" id="UP001559025"/>
    </source>
</evidence>
<name>A0ABV3WYS5_9HYPH</name>
<dbReference type="EMBL" id="JAZHFV010000007">
    <property type="protein sequence ID" value="MEX4009847.1"/>
    <property type="molecule type" value="Genomic_DNA"/>
</dbReference>
<sequence>MASEPAIWNCKDVLEPFRWLSPRVVQVQRDLFEPEIREAWRDKVFAAMALCPQHRFVLSTAYPSIYRHYVQTIASDRSEYVTWRVSASFILDDLGLGYLATGEGPKWPLVNVELID</sequence>
<keyword evidence="2" id="KW-1185">Reference proteome</keyword>
<dbReference type="InterPro" id="IPR011101">
    <property type="entry name" value="DUF5131"/>
</dbReference>
<evidence type="ECO:0000313" key="1">
    <source>
        <dbReference type="EMBL" id="MEX4009847.1"/>
    </source>
</evidence>
<proteinExistence type="predicted"/>
<accession>A0ABV3WYS5</accession>
<gene>
    <name evidence="1" type="ORF">V1479_21250</name>
</gene>